<dbReference type="AlphaFoldDB" id="A0A3S0I8X2"/>
<sequence>MKTMILIGGILLSTATHQALAEEQCGKVTIADMNWSSASLIANVDRFILEHGYGCEAELIPGDTMPTSTSMVEKGEPDIAPEIWSNSVKELIERGVSDKRLAIAGHSLSDGGEEGFWVPQYMVDKDPSLKTIEGIIAKVKTFKHPEDPDRGAFYGCPAGWGCQLSAENLYRALKLSDAGFDLIDPGSGAGLSGSIARAYERGKPWFGYYWAPTAVLGKYKMAKVDFGSGIDVDHFRDCISKVECADPKVTMYPSALVQTVTTTDFAEKSTQAFAYLGKRSLTNAQMNGLLAWMEDNQADGNIAAEYFLMNHEDTWLKWVPADVGAKVKAAIEAL</sequence>
<dbReference type="Gene3D" id="3.40.190.100">
    <property type="entry name" value="Glycine betaine-binding periplasmic protein, domain 2"/>
    <property type="match status" value="1"/>
</dbReference>
<evidence type="ECO:0000259" key="2">
    <source>
        <dbReference type="Pfam" id="PF04069"/>
    </source>
</evidence>
<accession>A0A3S0I8X2</accession>
<keyword evidence="4" id="KW-1185">Reference proteome</keyword>
<feature type="domain" description="ABC-type glycine betaine transport system substrate-binding" evidence="2">
    <location>
        <begin position="27"/>
        <end position="308"/>
    </location>
</feature>
<comment type="caution">
    <text evidence="3">The sequence shown here is derived from an EMBL/GenBank/DDBJ whole genome shotgun (WGS) entry which is preliminary data.</text>
</comment>
<evidence type="ECO:0000313" key="4">
    <source>
        <dbReference type="Proteomes" id="UP000282060"/>
    </source>
</evidence>
<organism evidence="3 4">
    <name type="scientific">Shewanella atlantica</name>
    <dbReference type="NCBI Taxonomy" id="271099"/>
    <lineage>
        <taxon>Bacteria</taxon>
        <taxon>Pseudomonadati</taxon>
        <taxon>Pseudomonadota</taxon>
        <taxon>Gammaproteobacteria</taxon>
        <taxon>Alteromonadales</taxon>
        <taxon>Shewanellaceae</taxon>
        <taxon>Shewanella</taxon>
    </lineage>
</organism>
<dbReference type="Gene3D" id="3.40.190.10">
    <property type="entry name" value="Periplasmic binding protein-like II"/>
    <property type="match status" value="1"/>
</dbReference>
<proteinExistence type="predicted"/>
<dbReference type="InterPro" id="IPR007210">
    <property type="entry name" value="ABC_Gly_betaine_transp_sub-bd"/>
</dbReference>
<reference evidence="3 4" key="1">
    <citation type="submission" date="2018-12" db="EMBL/GenBank/DDBJ databases">
        <authorList>
            <person name="Yu L."/>
        </authorList>
    </citation>
    <scope>NUCLEOTIDE SEQUENCE [LARGE SCALE GENOMIC DNA]</scope>
    <source>
        <strain evidence="3 4">HAW-EB5</strain>
    </source>
</reference>
<dbReference type="GO" id="GO:0022857">
    <property type="term" value="F:transmembrane transporter activity"/>
    <property type="evidence" value="ECO:0007669"/>
    <property type="project" value="InterPro"/>
</dbReference>
<feature type="chain" id="PRO_5018702289" evidence="1">
    <location>
        <begin position="22"/>
        <end position="334"/>
    </location>
</feature>
<dbReference type="CDD" id="cd13641">
    <property type="entry name" value="PBP2_HisX_like"/>
    <property type="match status" value="1"/>
</dbReference>
<feature type="signal peptide" evidence="1">
    <location>
        <begin position="1"/>
        <end position="21"/>
    </location>
</feature>
<evidence type="ECO:0000313" key="3">
    <source>
        <dbReference type="EMBL" id="RTR30183.1"/>
    </source>
</evidence>
<dbReference type="EMBL" id="RXNV01000008">
    <property type="protein sequence ID" value="RTR30183.1"/>
    <property type="molecule type" value="Genomic_DNA"/>
</dbReference>
<protein>
    <submittedName>
        <fullName evidence="3">ABC transporter substrate-binding protein</fullName>
    </submittedName>
</protein>
<evidence type="ECO:0000256" key="1">
    <source>
        <dbReference type="SAM" id="SignalP"/>
    </source>
</evidence>
<dbReference type="GO" id="GO:0043190">
    <property type="term" value="C:ATP-binding cassette (ABC) transporter complex"/>
    <property type="evidence" value="ECO:0007669"/>
    <property type="project" value="InterPro"/>
</dbReference>
<keyword evidence="1" id="KW-0732">Signal</keyword>
<dbReference type="RefSeq" id="WP_126507037.1">
    <property type="nucleotide sequence ID" value="NZ_RXNV01000008.1"/>
</dbReference>
<gene>
    <name evidence="3" type="ORF">EKG39_16260</name>
</gene>
<dbReference type="SUPFAM" id="SSF53850">
    <property type="entry name" value="Periplasmic binding protein-like II"/>
    <property type="match status" value="1"/>
</dbReference>
<dbReference type="Proteomes" id="UP000282060">
    <property type="component" value="Unassembled WGS sequence"/>
</dbReference>
<dbReference type="OrthoDB" id="9786266at2"/>
<dbReference type="Pfam" id="PF04069">
    <property type="entry name" value="OpuAC"/>
    <property type="match status" value="1"/>
</dbReference>
<name>A0A3S0I8X2_9GAMM</name>